<organism evidence="5 6">
    <name type="scientific">Leptospira sarikeiensis</name>
    <dbReference type="NCBI Taxonomy" id="2484943"/>
    <lineage>
        <taxon>Bacteria</taxon>
        <taxon>Pseudomonadati</taxon>
        <taxon>Spirochaetota</taxon>
        <taxon>Spirochaetia</taxon>
        <taxon>Leptospirales</taxon>
        <taxon>Leptospiraceae</taxon>
        <taxon>Leptospira</taxon>
    </lineage>
</organism>
<dbReference type="InterPro" id="IPR019734">
    <property type="entry name" value="TPR_rpt"/>
</dbReference>
<proteinExistence type="predicted"/>
<sequence>MKIWHKIALVYIFILGLNCSTQAQTSMEDKIKASELNMQGIQLLQQKRNESAREYFQKAADTDPSTGEYPNNVGVTYLNDGKLELALKYFTKASEVEPSLPRPFYNLGVVYQALREDEKAATSYEKAVSLSPNAESYFNLGIVYSRLGNKTKAIQSYEKFINIAPKEYVGPIKDAKEKIAALKKG</sequence>
<dbReference type="SUPFAM" id="SSF48452">
    <property type="entry name" value="TPR-like"/>
    <property type="match status" value="1"/>
</dbReference>
<evidence type="ECO:0000256" key="4">
    <source>
        <dbReference type="SAM" id="SignalP"/>
    </source>
</evidence>
<dbReference type="Pfam" id="PF13432">
    <property type="entry name" value="TPR_16"/>
    <property type="match status" value="1"/>
</dbReference>
<feature type="signal peptide" evidence="4">
    <location>
        <begin position="1"/>
        <end position="23"/>
    </location>
</feature>
<dbReference type="InterPro" id="IPR011990">
    <property type="entry name" value="TPR-like_helical_dom_sf"/>
</dbReference>
<dbReference type="Pfam" id="PF13181">
    <property type="entry name" value="TPR_8"/>
    <property type="match status" value="1"/>
</dbReference>
<dbReference type="Proteomes" id="UP000297762">
    <property type="component" value="Unassembled WGS sequence"/>
</dbReference>
<protein>
    <submittedName>
        <fullName evidence="5">Tetratricopeptide repeat protein</fullName>
    </submittedName>
</protein>
<feature type="repeat" description="TPR" evidence="3">
    <location>
        <begin position="33"/>
        <end position="66"/>
    </location>
</feature>
<comment type="caution">
    <text evidence="5">The sequence shown here is derived from an EMBL/GenBank/DDBJ whole genome shotgun (WGS) entry which is preliminary data.</text>
</comment>
<dbReference type="PANTHER" id="PTHR44943:SF8">
    <property type="entry name" value="TPR REPEAT-CONTAINING PROTEIN MJ0263"/>
    <property type="match status" value="1"/>
</dbReference>
<dbReference type="RefSeq" id="WP_135647920.1">
    <property type="nucleotide sequence ID" value="NZ_RQGF01000008.1"/>
</dbReference>
<evidence type="ECO:0000256" key="3">
    <source>
        <dbReference type="PROSITE-ProRule" id="PRU00339"/>
    </source>
</evidence>
<dbReference type="SMART" id="SM00028">
    <property type="entry name" value="TPR"/>
    <property type="match status" value="4"/>
</dbReference>
<dbReference type="PROSITE" id="PS50005">
    <property type="entry name" value="TPR"/>
    <property type="match status" value="4"/>
</dbReference>
<dbReference type="AlphaFoldDB" id="A0A4R9KDL6"/>
<feature type="repeat" description="TPR" evidence="3">
    <location>
        <begin position="67"/>
        <end position="100"/>
    </location>
</feature>
<feature type="repeat" description="TPR" evidence="3">
    <location>
        <begin position="101"/>
        <end position="133"/>
    </location>
</feature>
<feature type="chain" id="PRO_5020438229" evidence="4">
    <location>
        <begin position="24"/>
        <end position="185"/>
    </location>
</feature>
<dbReference type="PROSITE" id="PS50293">
    <property type="entry name" value="TPR_REGION"/>
    <property type="match status" value="2"/>
</dbReference>
<evidence type="ECO:0000313" key="5">
    <source>
        <dbReference type="EMBL" id="TGL64211.1"/>
    </source>
</evidence>
<name>A0A4R9KDL6_9LEPT</name>
<dbReference type="PANTHER" id="PTHR44943">
    <property type="entry name" value="CELLULOSE SYNTHASE OPERON PROTEIN C"/>
    <property type="match status" value="1"/>
</dbReference>
<dbReference type="EMBL" id="RQGF01000008">
    <property type="protein sequence ID" value="TGL64211.1"/>
    <property type="molecule type" value="Genomic_DNA"/>
</dbReference>
<dbReference type="Pfam" id="PF07719">
    <property type="entry name" value="TPR_2"/>
    <property type="match status" value="1"/>
</dbReference>
<evidence type="ECO:0000256" key="1">
    <source>
        <dbReference type="ARBA" id="ARBA00022737"/>
    </source>
</evidence>
<dbReference type="Gene3D" id="1.25.40.10">
    <property type="entry name" value="Tetratricopeptide repeat domain"/>
    <property type="match status" value="2"/>
</dbReference>
<dbReference type="InterPro" id="IPR051685">
    <property type="entry name" value="Ycf3/AcsC/BcsC/TPR_MFPF"/>
</dbReference>
<evidence type="ECO:0000256" key="2">
    <source>
        <dbReference type="ARBA" id="ARBA00022803"/>
    </source>
</evidence>
<feature type="repeat" description="TPR" evidence="3">
    <location>
        <begin position="134"/>
        <end position="167"/>
    </location>
</feature>
<reference evidence="5" key="1">
    <citation type="journal article" date="2019" name="PLoS Negl. Trop. Dis.">
        <title>Revisiting the worldwide diversity of Leptospira species in the environment.</title>
        <authorList>
            <person name="Vincent A.T."/>
            <person name="Schiettekatte O."/>
            <person name="Bourhy P."/>
            <person name="Veyrier F.J."/>
            <person name="Picardeau M."/>
        </authorList>
    </citation>
    <scope>NUCLEOTIDE SEQUENCE [LARGE SCALE GENOMIC DNA]</scope>
    <source>
        <strain evidence="5">201702455</strain>
    </source>
</reference>
<keyword evidence="1" id="KW-0677">Repeat</keyword>
<evidence type="ECO:0000313" key="6">
    <source>
        <dbReference type="Proteomes" id="UP000297762"/>
    </source>
</evidence>
<dbReference type="InterPro" id="IPR013105">
    <property type="entry name" value="TPR_2"/>
</dbReference>
<keyword evidence="4" id="KW-0732">Signal</keyword>
<accession>A0A4R9KDL6</accession>
<keyword evidence="6" id="KW-1185">Reference proteome</keyword>
<keyword evidence="2 3" id="KW-0802">TPR repeat</keyword>
<gene>
    <name evidence="5" type="ORF">EHQ64_02430</name>
</gene>
<dbReference type="OrthoDB" id="9769030at2"/>